<evidence type="ECO:0000256" key="2">
    <source>
        <dbReference type="ARBA" id="ARBA00022450"/>
    </source>
</evidence>
<dbReference type="InterPro" id="IPR006162">
    <property type="entry name" value="Ppantetheine_attach_site"/>
</dbReference>
<dbReference type="InterPro" id="IPR023213">
    <property type="entry name" value="CAT-like_dom_sf"/>
</dbReference>
<keyword evidence="2" id="KW-0596">Phosphopantetheine</keyword>
<dbReference type="GO" id="GO:0003824">
    <property type="term" value="F:catalytic activity"/>
    <property type="evidence" value="ECO:0007669"/>
    <property type="project" value="InterPro"/>
</dbReference>
<evidence type="ECO:0000313" key="6">
    <source>
        <dbReference type="Proteomes" id="UP000556084"/>
    </source>
</evidence>
<dbReference type="AlphaFoldDB" id="A0A7W7PJQ0"/>
<name>A0A7W7PJQ0_9ACTN</name>
<comment type="cofactor">
    <cofactor evidence="1">
        <name>pantetheine 4'-phosphate</name>
        <dbReference type="ChEBI" id="CHEBI:47942"/>
    </cofactor>
</comment>
<dbReference type="InterPro" id="IPR036736">
    <property type="entry name" value="ACP-like_sf"/>
</dbReference>
<dbReference type="InterPro" id="IPR045851">
    <property type="entry name" value="AMP-bd_C_sf"/>
</dbReference>
<dbReference type="InterPro" id="IPR020806">
    <property type="entry name" value="PKS_PP-bd"/>
</dbReference>
<dbReference type="Gene3D" id="1.10.1200.10">
    <property type="entry name" value="ACP-like"/>
    <property type="match status" value="1"/>
</dbReference>
<dbReference type="EMBL" id="JACHJH010000002">
    <property type="protein sequence ID" value="MBB4892339.1"/>
    <property type="molecule type" value="Genomic_DNA"/>
</dbReference>
<gene>
    <name evidence="5" type="ORF">FHS39_001350</name>
</gene>
<evidence type="ECO:0000313" key="5">
    <source>
        <dbReference type="EMBL" id="MBB4892339.1"/>
    </source>
</evidence>
<dbReference type="PROSITE" id="PS00012">
    <property type="entry name" value="PHOSPHOPANTETHEINE"/>
    <property type="match status" value="1"/>
</dbReference>
<comment type="caution">
    <text evidence="5">The sequence shown here is derived from an EMBL/GenBank/DDBJ whole genome shotgun (WGS) entry which is preliminary data.</text>
</comment>
<evidence type="ECO:0000259" key="4">
    <source>
        <dbReference type="PROSITE" id="PS50075"/>
    </source>
</evidence>
<protein>
    <recommendedName>
        <fullName evidence="4">Carrier domain-containing protein</fullName>
    </recommendedName>
</protein>
<dbReference type="InterPro" id="IPR009081">
    <property type="entry name" value="PP-bd_ACP"/>
</dbReference>
<dbReference type="InterPro" id="IPR025110">
    <property type="entry name" value="AMP-bd_C"/>
</dbReference>
<evidence type="ECO:0000256" key="1">
    <source>
        <dbReference type="ARBA" id="ARBA00001957"/>
    </source>
</evidence>
<dbReference type="InterPro" id="IPR001242">
    <property type="entry name" value="Condensation_dom"/>
</dbReference>
<dbReference type="Proteomes" id="UP000556084">
    <property type="component" value="Unassembled WGS sequence"/>
</dbReference>
<dbReference type="InterPro" id="IPR042099">
    <property type="entry name" value="ANL_N_sf"/>
</dbReference>
<dbReference type="SUPFAM" id="SSF56801">
    <property type="entry name" value="Acetyl-CoA synthetase-like"/>
    <property type="match status" value="1"/>
</dbReference>
<dbReference type="Gene3D" id="3.30.300.30">
    <property type="match status" value="1"/>
</dbReference>
<organism evidence="5 6">
    <name type="scientific">Streptomyces olivoverticillatus</name>
    <dbReference type="NCBI Taxonomy" id="66427"/>
    <lineage>
        <taxon>Bacteria</taxon>
        <taxon>Bacillati</taxon>
        <taxon>Actinomycetota</taxon>
        <taxon>Actinomycetes</taxon>
        <taxon>Kitasatosporales</taxon>
        <taxon>Streptomycetaceae</taxon>
        <taxon>Streptomyces</taxon>
    </lineage>
</organism>
<sequence>MAADSPATRKETDLWLLERLVPGSGVNNLSLTFDVDGHLDADLLERALTLVVRKFDILRTVFLTTETDLTKRVVPPSEAGVDVLDMAMGDAGDVQAAVESFVGAPFVLDGSPLVRAAVFRHGGSDTVSVALHHLVFDAMSTVTLLGELMAAYGDPEGYDTTAVAPAAEPEPSAESVEFWREQLRGFRPDEEGGLWIGNPPSAAPDLAGESTWYSLSPEARAVVRRLQREVRAPEAVILLAAYYLLLSRHGAGSDIVVGSPVSVRPQGHESAIGYHVNVLPLRVKVDAAKPFKRLVNRARAIFLEGLGNSGVPAESVLDEVRAEGPSWRNSLCNHLFNYVPGGTSGSFSFGGHQARTRQVENGFSKFDLEFFFMPEGEEENAETKIRAVYRTQAFSRADVALLLDRYDALLVALGEGLDQPVGELSVWSAADRAAVEAGHRDGRLPEAFAASPAAGRYAVYGPGSEGVRAFVAAPDGGELPVGVRGELCVVDEERVVRTGDLARWLADGRLQLLGRVERRVRVQGLAFGLEELDSVLLAHPAVDGAATVAVPGGEGGDGPVLVSFVAADPQPDLPELLAKHVAAELPAPAEPRHVVVVDELPSAGGRPDLKGLRRRAEELVRGASSAAAEDQGLDTEELTRELLALWREFLKRDDLKSGSGFFASGGHSLLGVQLIQRVKRSTGVQVKIRLADLFANPTPEKLASFIAQKAGAAAQG</sequence>
<reference evidence="5 6" key="1">
    <citation type="submission" date="2020-08" db="EMBL/GenBank/DDBJ databases">
        <title>Genomic Encyclopedia of Type Strains, Phase III (KMG-III): the genomes of soil and plant-associated and newly described type strains.</title>
        <authorList>
            <person name="Whitman W."/>
        </authorList>
    </citation>
    <scope>NUCLEOTIDE SEQUENCE [LARGE SCALE GENOMIC DNA]</scope>
    <source>
        <strain evidence="5 6">CECT 3266</strain>
    </source>
</reference>
<keyword evidence="6" id="KW-1185">Reference proteome</keyword>
<dbReference type="SUPFAM" id="SSF52777">
    <property type="entry name" value="CoA-dependent acyltransferases"/>
    <property type="match status" value="2"/>
</dbReference>
<dbReference type="GO" id="GO:0017000">
    <property type="term" value="P:antibiotic biosynthetic process"/>
    <property type="evidence" value="ECO:0007669"/>
    <property type="project" value="UniProtKB-ARBA"/>
</dbReference>
<dbReference type="PANTHER" id="PTHR45527">
    <property type="entry name" value="NONRIBOSOMAL PEPTIDE SYNTHETASE"/>
    <property type="match status" value="1"/>
</dbReference>
<dbReference type="GO" id="GO:0005737">
    <property type="term" value="C:cytoplasm"/>
    <property type="evidence" value="ECO:0007669"/>
    <property type="project" value="TreeGrafter"/>
</dbReference>
<dbReference type="Gene3D" id="3.30.559.10">
    <property type="entry name" value="Chloramphenicol acetyltransferase-like domain"/>
    <property type="match status" value="1"/>
</dbReference>
<dbReference type="GO" id="GO:0043041">
    <property type="term" value="P:amino acid activation for nonribosomal peptide biosynthetic process"/>
    <property type="evidence" value="ECO:0007669"/>
    <property type="project" value="TreeGrafter"/>
</dbReference>
<dbReference type="GO" id="GO:0044550">
    <property type="term" value="P:secondary metabolite biosynthetic process"/>
    <property type="evidence" value="ECO:0007669"/>
    <property type="project" value="TreeGrafter"/>
</dbReference>
<dbReference type="SMART" id="SM00823">
    <property type="entry name" value="PKS_PP"/>
    <property type="match status" value="1"/>
</dbReference>
<dbReference type="Pfam" id="PF00668">
    <property type="entry name" value="Condensation"/>
    <property type="match status" value="1"/>
</dbReference>
<dbReference type="PANTHER" id="PTHR45527:SF1">
    <property type="entry name" value="FATTY ACID SYNTHASE"/>
    <property type="match status" value="1"/>
</dbReference>
<keyword evidence="3" id="KW-0597">Phosphoprotein</keyword>
<accession>A0A7W7PJQ0</accession>
<dbReference type="Gene3D" id="3.30.559.30">
    <property type="entry name" value="Nonribosomal peptide synthetase, condensation domain"/>
    <property type="match status" value="1"/>
</dbReference>
<dbReference type="RefSeq" id="WP_184347276.1">
    <property type="nucleotide sequence ID" value="NZ_JACHJH010000002.1"/>
</dbReference>
<dbReference type="PROSITE" id="PS50075">
    <property type="entry name" value="CARRIER"/>
    <property type="match status" value="1"/>
</dbReference>
<dbReference type="Gene3D" id="3.40.50.12780">
    <property type="entry name" value="N-terminal domain of ligase-like"/>
    <property type="match status" value="1"/>
</dbReference>
<dbReference type="Pfam" id="PF13193">
    <property type="entry name" value="AMP-binding_C"/>
    <property type="match status" value="1"/>
</dbReference>
<dbReference type="GO" id="GO:0008610">
    <property type="term" value="P:lipid biosynthetic process"/>
    <property type="evidence" value="ECO:0007669"/>
    <property type="project" value="UniProtKB-ARBA"/>
</dbReference>
<proteinExistence type="predicted"/>
<dbReference type="SUPFAM" id="SSF47336">
    <property type="entry name" value="ACP-like"/>
    <property type="match status" value="1"/>
</dbReference>
<dbReference type="GO" id="GO:0031177">
    <property type="term" value="F:phosphopantetheine binding"/>
    <property type="evidence" value="ECO:0007669"/>
    <property type="project" value="InterPro"/>
</dbReference>
<dbReference type="Pfam" id="PF00550">
    <property type="entry name" value="PP-binding"/>
    <property type="match status" value="1"/>
</dbReference>
<evidence type="ECO:0000256" key="3">
    <source>
        <dbReference type="ARBA" id="ARBA00022553"/>
    </source>
</evidence>
<feature type="domain" description="Carrier" evidence="4">
    <location>
        <begin position="633"/>
        <end position="710"/>
    </location>
</feature>